<comment type="caution">
    <text evidence="11">The sequence shown here is derived from an EMBL/GenBank/DDBJ whole genome shotgun (WGS) entry which is preliminary data.</text>
</comment>
<keyword evidence="12" id="KW-1185">Reference proteome</keyword>
<sequence>MCDWLWQVVHLASEVFHYHANDRMKIRMRRFATEQWPTTIGKRVSQDLPLKVGSFQVFVKGYKDAEVQLEEFKSDVLPPHLERALQLEFERLVVLDYIIRNTDRGNDNWLLRYEEPTIHGELNDVDISLDTSRSEEKRWSLITPSEEQGSVKIAAIDNGLAFPFKHPDEWRTYPFYWAWLPMAKIPFSEETKTLVLDKLKDHEFVQGLVDDLRRLFKTDKGYDQSTFDKQMAVMRGQILNLTNALENRKTPWQLVNLPPVTIEAIKEGRTRRFIQKFRDRTPFFKGC</sequence>
<evidence type="ECO:0000256" key="4">
    <source>
        <dbReference type="ARBA" id="ARBA00022679"/>
    </source>
</evidence>
<dbReference type="EMBL" id="CASHTH010000121">
    <property type="protein sequence ID" value="CAI7991539.1"/>
    <property type="molecule type" value="Genomic_DNA"/>
</dbReference>
<protein>
    <recommendedName>
        <fullName evidence="9">Phosphatidylinositol 4-kinase type 2</fullName>
        <ecNumber evidence="9">2.7.1.67</ecNumber>
    </recommendedName>
</protein>
<keyword evidence="8 9" id="KW-0472">Membrane</keyword>
<dbReference type="GO" id="GO:0005768">
    <property type="term" value="C:endosome"/>
    <property type="evidence" value="ECO:0007669"/>
    <property type="project" value="TreeGrafter"/>
</dbReference>
<feature type="domain" description="PI3K/PI4K catalytic" evidence="10">
    <location>
        <begin position="1"/>
        <end position="264"/>
    </location>
</feature>
<keyword evidence="4 9" id="KW-0808">Transferase</keyword>
<keyword evidence="6 9" id="KW-0418">Kinase</keyword>
<dbReference type="GO" id="GO:0007030">
    <property type="term" value="P:Golgi organization"/>
    <property type="evidence" value="ECO:0007669"/>
    <property type="project" value="TreeGrafter"/>
</dbReference>
<dbReference type="InterPro" id="IPR000403">
    <property type="entry name" value="PI3/4_kinase_cat_dom"/>
</dbReference>
<keyword evidence="3" id="KW-1003">Cell membrane</keyword>
<dbReference type="GO" id="GO:0005765">
    <property type="term" value="C:lysosomal membrane"/>
    <property type="evidence" value="ECO:0007669"/>
    <property type="project" value="TreeGrafter"/>
</dbReference>
<proteinExistence type="inferred from homology"/>
<evidence type="ECO:0000256" key="9">
    <source>
        <dbReference type="RuleBase" id="RU367084"/>
    </source>
</evidence>
<dbReference type="GO" id="GO:0004430">
    <property type="term" value="F:1-phosphatidylinositol 4-kinase activity"/>
    <property type="evidence" value="ECO:0007669"/>
    <property type="project" value="UniProtKB-UniRule"/>
</dbReference>
<accession>A0AA35QTM9</accession>
<evidence type="ECO:0000313" key="12">
    <source>
        <dbReference type="Proteomes" id="UP001174909"/>
    </source>
</evidence>
<evidence type="ECO:0000256" key="1">
    <source>
        <dbReference type="ARBA" id="ARBA00004236"/>
    </source>
</evidence>
<dbReference type="GO" id="GO:0005886">
    <property type="term" value="C:plasma membrane"/>
    <property type="evidence" value="ECO:0007669"/>
    <property type="project" value="UniProtKB-SubCell"/>
</dbReference>
<comment type="similarity">
    <text evidence="2 9">Belongs to the PI3/PI4-kinase family. Type II PI4K subfamily.</text>
</comment>
<dbReference type="PANTHER" id="PTHR12865">
    <property type="entry name" value="PHOSPHATIDYLINOSITOL 4-KINASE TYPE-II"/>
    <property type="match status" value="1"/>
</dbReference>
<dbReference type="InterPro" id="IPR039756">
    <property type="entry name" value="Lsb6/PI4K2"/>
</dbReference>
<dbReference type="GO" id="GO:0005524">
    <property type="term" value="F:ATP binding"/>
    <property type="evidence" value="ECO:0007669"/>
    <property type="project" value="UniProtKB-UniRule"/>
</dbReference>
<dbReference type="EC" id="2.7.1.67" evidence="9"/>
<evidence type="ECO:0000313" key="11">
    <source>
        <dbReference type="EMBL" id="CAI7991539.1"/>
    </source>
</evidence>
<evidence type="ECO:0000256" key="6">
    <source>
        <dbReference type="ARBA" id="ARBA00022777"/>
    </source>
</evidence>
<evidence type="ECO:0000256" key="3">
    <source>
        <dbReference type="ARBA" id="ARBA00022475"/>
    </source>
</evidence>
<dbReference type="GO" id="GO:0046854">
    <property type="term" value="P:phosphatidylinositol phosphate biosynthetic process"/>
    <property type="evidence" value="ECO:0007669"/>
    <property type="project" value="UniProtKB-UniRule"/>
</dbReference>
<evidence type="ECO:0000259" key="10">
    <source>
        <dbReference type="PROSITE" id="PS50290"/>
    </source>
</evidence>
<name>A0AA35QTM9_GEOBA</name>
<reference evidence="11" key="1">
    <citation type="submission" date="2023-03" db="EMBL/GenBank/DDBJ databases">
        <authorList>
            <person name="Steffen K."/>
            <person name="Cardenas P."/>
        </authorList>
    </citation>
    <scope>NUCLEOTIDE SEQUENCE</scope>
</reference>
<dbReference type="PROSITE" id="PS50290">
    <property type="entry name" value="PI3_4_KINASE_3"/>
    <property type="match status" value="1"/>
</dbReference>
<evidence type="ECO:0000256" key="8">
    <source>
        <dbReference type="ARBA" id="ARBA00023136"/>
    </source>
</evidence>
<keyword evidence="7 9" id="KW-0067">ATP-binding</keyword>
<dbReference type="PANTHER" id="PTHR12865:SF1">
    <property type="entry name" value="PHOSPHATIDYLINOSITOL 4-KINASE TYPE 2"/>
    <property type="match status" value="1"/>
</dbReference>
<comment type="subcellular location">
    <subcellularLocation>
        <location evidence="1">Cell membrane</location>
    </subcellularLocation>
    <subcellularLocation>
        <location evidence="9">Membrane</location>
        <topology evidence="9">Peripheral membrane protein</topology>
    </subcellularLocation>
</comment>
<dbReference type="GO" id="GO:0005802">
    <property type="term" value="C:trans-Golgi network"/>
    <property type="evidence" value="ECO:0007669"/>
    <property type="project" value="TreeGrafter"/>
</dbReference>
<keyword evidence="5 9" id="KW-0547">Nucleotide-binding</keyword>
<dbReference type="Proteomes" id="UP001174909">
    <property type="component" value="Unassembled WGS sequence"/>
</dbReference>
<dbReference type="GO" id="GO:0007032">
    <property type="term" value="P:endosome organization"/>
    <property type="evidence" value="ECO:0007669"/>
    <property type="project" value="TreeGrafter"/>
</dbReference>
<organism evidence="11 12">
    <name type="scientific">Geodia barretti</name>
    <name type="common">Barrett's horny sponge</name>
    <dbReference type="NCBI Taxonomy" id="519541"/>
    <lineage>
        <taxon>Eukaryota</taxon>
        <taxon>Metazoa</taxon>
        <taxon>Porifera</taxon>
        <taxon>Demospongiae</taxon>
        <taxon>Heteroscleromorpha</taxon>
        <taxon>Tetractinellida</taxon>
        <taxon>Astrophorina</taxon>
        <taxon>Geodiidae</taxon>
        <taxon>Geodia</taxon>
    </lineage>
</organism>
<comment type="catalytic activity">
    <reaction evidence="9">
        <text>a 1,2-diacyl-sn-glycero-3-phospho-(1D-myo-inositol) + ATP = a 1,2-diacyl-sn-glycero-3-phospho-(1D-myo-inositol 4-phosphate) + ADP + H(+)</text>
        <dbReference type="Rhea" id="RHEA:19877"/>
        <dbReference type="ChEBI" id="CHEBI:15378"/>
        <dbReference type="ChEBI" id="CHEBI:30616"/>
        <dbReference type="ChEBI" id="CHEBI:57880"/>
        <dbReference type="ChEBI" id="CHEBI:58178"/>
        <dbReference type="ChEBI" id="CHEBI:456216"/>
        <dbReference type="EC" id="2.7.1.67"/>
    </reaction>
</comment>
<evidence type="ECO:0000256" key="5">
    <source>
        <dbReference type="ARBA" id="ARBA00022741"/>
    </source>
</evidence>
<evidence type="ECO:0000256" key="7">
    <source>
        <dbReference type="ARBA" id="ARBA00022840"/>
    </source>
</evidence>
<evidence type="ECO:0000256" key="2">
    <source>
        <dbReference type="ARBA" id="ARBA00008941"/>
    </source>
</evidence>
<dbReference type="Pfam" id="PF00454">
    <property type="entry name" value="PI3_PI4_kinase"/>
    <property type="match status" value="1"/>
</dbReference>
<dbReference type="AlphaFoldDB" id="A0AA35QTM9"/>
<gene>
    <name evidence="11" type="ORF">GBAR_LOCUS770</name>
</gene>